<proteinExistence type="predicted"/>
<sequence>MWLFVSAINNRVLCHPEVICFRKPTAAAYDASVTANLWLLHQTLVGLGVARAAEIASLHAERVNSKFPKRQRTPTPSCVIMPLKTFGGAGWGGGEKHTEKLMGRDFCDSLRYYSMPADRDLYLGQT</sequence>
<reference evidence="1 2" key="1">
    <citation type="journal article" date="2021" name="Elife">
        <title>Chloroplast acquisition without the gene transfer in kleptoplastic sea slugs, Plakobranchus ocellatus.</title>
        <authorList>
            <person name="Maeda T."/>
            <person name="Takahashi S."/>
            <person name="Yoshida T."/>
            <person name="Shimamura S."/>
            <person name="Takaki Y."/>
            <person name="Nagai Y."/>
            <person name="Toyoda A."/>
            <person name="Suzuki Y."/>
            <person name="Arimoto A."/>
            <person name="Ishii H."/>
            <person name="Satoh N."/>
            <person name="Nishiyama T."/>
            <person name="Hasebe M."/>
            <person name="Maruyama T."/>
            <person name="Minagawa J."/>
            <person name="Obokata J."/>
            <person name="Shigenobu S."/>
        </authorList>
    </citation>
    <scope>NUCLEOTIDE SEQUENCE [LARGE SCALE GENOMIC DNA]</scope>
</reference>
<organism evidence="1 2">
    <name type="scientific">Elysia marginata</name>
    <dbReference type="NCBI Taxonomy" id="1093978"/>
    <lineage>
        <taxon>Eukaryota</taxon>
        <taxon>Metazoa</taxon>
        <taxon>Spiralia</taxon>
        <taxon>Lophotrochozoa</taxon>
        <taxon>Mollusca</taxon>
        <taxon>Gastropoda</taxon>
        <taxon>Heterobranchia</taxon>
        <taxon>Euthyneura</taxon>
        <taxon>Panpulmonata</taxon>
        <taxon>Sacoglossa</taxon>
        <taxon>Placobranchoidea</taxon>
        <taxon>Plakobranchidae</taxon>
        <taxon>Elysia</taxon>
    </lineage>
</organism>
<evidence type="ECO:0000313" key="2">
    <source>
        <dbReference type="Proteomes" id="UP000762676"/>
    </source>
</evidence>
<dbReference type="EMBL" id="BMAT01013914">
    <property type="protein sequence ID" value="GFS22907.1"/>
    <property type="molecule type" value="Genomic_DNA"/>
</dbReference>
<dbReference type="AlphaFoldDB" id="A0AAV4JJD4"/>
<name>A0AAV4JJD4_9GAST</name>
<comment type="caution">
    <text evidence="1">The sequence shown here is derived from an EMBL/GenBank/DDBJ whole genome shotgun (WGS) entry which is preliminary data.</text>
</comment>
<dbReference type="Proteomes" id="UP000762676">
    <property type="component" value="Unassembled WGS sequence"/>
</dbReference>
<accession>A0AAV4JJD4</accession>
<protein>
    <submittedName>
        <fullName evidence="1">Uncharacterized protein</fullName>
    </submittedName>
</protein>
<gene>
    <name evidence="1" type="ORF">ElyMa_006963600</name>
</gene>
<evidence type="ECO:0000313" key="1">
    <source>
        <dbReference type="EMBL" id="GFS22907.1"/>
    </source>
</evidence>
<keyword evidence="2" id="KW-1185">Reference proteome</keyword>